<dbReference type="AlphaFoldDB" id="A0A2W5DDR1"/>
<gene>
    <name evidence="2" type="ORF">DI603_22455</name>
</gene>
<dbReference type="EMBL" id="QFOD01000033">
    <property type="protein sequence ID" value="PZP27227.1"/>
    <property type="molecule type" value="Genomic_DNA"/>
</dbReference>
<keyword evidence="2" id="KW-0255">Endonuclease</keyword>
<accession>A0A2W5DDR1</accession>
<dbReference type="GO" id="GO:0004519">
    <property type="term" value="F:endonuclease activity"/>
    <property type="evidence" value="ECO:0007669"/>
    <property type="project" value="UniProtKB-KW"/>
</dbReference>
<dbReference type="Pfam" id="PF13391">
    <property type="entry name" value="HNH_2"/>
    <property type="match status" value="1"/>
</dbReference>
<evidence type="ECO:0000313" key="2">
    <source>
        <dbReference type="EMBL" id="PZP27227.1"/>
    </source>
</evidence>
<dbReference type="InterPro" id="IPR003615">
    <property type="entry name" value="HNH_nuc"/>
</dbReference>
<keyword evidence="2" id="KW-0540">Nuclease</keyword>
<comment type="caution">
    <text evidence="2">The sequence shown here is derived from an EMBL/GenBank/DDBJ whole genome shotgun (WGS) entry which is preliminary data.</text>
</comment>
<name>A0A2W5DDR1_9BURK</name>
<evidence type="ECO:0000313" key="3">
    <source>
        <dbReference type="Proteomes" id="UP000249633"/>
    </source>
</evidence>
<protein>
    <submittedName>
        <fullName evidence="2">HNH endonuclease</fullName>
    </submittedName>
</protein>
<feature type="domain" description="HNH nuclease" evidence="1">
    <location>
        <begin position="312"/>
        <end position="361"/>
    </location>
</feature>
<sequence>MATKPITQFFLDLKLPLKNARWSWGAQHERTILLRTWADEFSSRDKRVVVLREPAGYQDRESYGLDERIRHLRTLWAGGVAGYSVIATAKATDVPKREIKEYRDDKVFVIDRLELRADGAIVAVLGSMVAIEELETHQAQHVTAPAEGLFPVDVLETGMSTDSYKEKLPALRDWLIEVARREGYVTYAEVMDRFGLIFFALRTAMSKLGQQSAGNGEPILTALIVDKETLRCSDGLADEFGVVDDQAERRRLYEYWALPKGGAGHITEPVPTLPTVDPDSLEERAKRFAQVEVRTQQGAFRKAVFLACGGRCVVSGCRIPEALEAAHLEGRNWRDGQNAASDGILLRRDLHALYDAGLLSFTEDMQVRLSPAIREHYGAFEGVVLTARPAIEAQVTP</sequence>
<dbReference type="Proteomes" id="UP000249633">
    <property type="component" value="Unassembled WGS sequence"/>
</dbReference>
<reference evidence="2 3" key="1">
    <citation type="submission" date="2017-08" db="EMBL/GenBank/DDBJ databases">
        <title>Infants hospitalized years apart are colonized by the same room-sourced microbial strains.</title>
        <authorList>
            <person name="Brooks B."/>
            <person name="Olm M.R."/>
            <person name="Firek B.A."/>
            <person name="Baker R."/>
            <person name="Thomas B.C."/>
            <person name="Morowitz M.J."/>
            <person name="Banfield J.F."/>
        </authorList>
    </citation>
    <scope>NUCLEOTIDE SEQUENCE [LARGE SCALE GENOMIC DNA]</scope>
    <source>
        <strain evidence="2">S2_012_000_R2_81</strain>
    </source>
</reference>
<evidence type="ECO:0000259" key="1">
    <source>
        <dbReference type="Pfam" id="PF13391"/>
    </source>
</evidence>
<proteinExistence type="predicted"/>
<organism evidence="2 3">
    <name type="scientific">Roseateles depolymerans</name>
    <dbReference type="NCBI Taxonomy" id="76731"/>
    <lineage>
        <taxon>Bacteria</taxon>
        <taxon>Pseudomonadati</taxon>
        <taxon>Pseudomonadota</taxon>
        <taxon>Betaproteobacteria</taxon>
        <taxon>Burkholderiales</taxon>
        <taxon>Sphaerotilaceae</taxon>
        <taxon>Roseateles</taxon>
    </lineage>
</organism>
<keyword evidence="2" id="KW-0378">Hydrolase</keyword>